<keyword evidence="6" id="KW-0407">Ion channel</keyword>
<feature type="transmembrane region" description="Helical" evidence="10">
    <location>
        <begin position="66"/>
        <end position="85"/>
    </location>
</feature>
<dbReference type="RefSeq" id="WP_291794693.1">
    <property type="nucleotide sequence ID" value="NZ_BAAAPZ010000002.1"/>
</dbReference>
<organism evidence="11 12">
    <name type="scientific">Brevibacterium salitolerans</name>
    <dbReference type="NCBI Taxonomy" id="1403566"/>
    <lineage>
        <taxon>Bacteria</taxon>
        <taxon>Bacillati</taxon>
        <taxon>Actinomycetota</taxon>
        <taxon>Actinomycetes</taxon>
        <taxon>Micrococcales</taxon>
        <taxon>Brevibacteriaceae</taxon>
        <taxon>Brevibacterium</taxon>
    </lineage>
</organism>
<protein>
    <recommendedName>
        <fullName evidence="10">Fluoride-specific ion channel</fullName>
    </recommendedName>
</protein>
<dbReference type="EMBL" id="BAAAPZ010000002">
    <property type="protein sequence ID" value="GAA2090591.1"/>
    <property type="molecule type" value="Genomic_DNA"/>
</dbReference>
<dbReference type="Pfam" id="PF02537">
    <property type="entry name" value="CRCB"/>
    <property type="match status" value="1"/>
</dbReference>
<feature type="transmembrane region" description="Helical" evidence="10">
    <location>
        <begin position="39"/>
        <end position="59"/>
    </location>
</feature>
<accession>A0ABN2WFG0</accession>
<evidence type="ECO:0000256" key="2">
    <source>
        <dbReference type="ARBA" id="ARBA00022475"/>
    </source>
</evidence>
<keyword evidence="4 10" id="KW-1133">Transmembrane helix</keyword>
<comment type="function">
    <text evidence="9">Fluoride-specific ion channel. Important for reducing fluoride concentration in the cell, thus reducing its toxicity.</text>
</comment>
<evidence type="ECO:0000313" key="12">
    <source>
        <dbReference type="Proteomes" id="UP001500984"/>
    </source>
</evidence>
<keyword evidence="3 10" id="KW-0812">Transmembrane</keyword>
<gene>
    <name evidence="11" type="ORF">GCM10009823_07150</name>
</gene>
<evidence type="ECO:0000256" key="4">
    <source>
        <dbReference type="ARBA" id="ARBA00022989"/>
    </source>
</evidence>
<dbReference type="InterPro" id="IPR003691">
    <property type="entry name" value="FluC"/>
</dbReference>
<proteinExistence type="inferred from homology"/>
<dbReference type="Proteomes" id="UP001500984">
    <property type="component" value="Unassembled WGS sequence"/>
</dbReference>
<comment type="subcellular location">
    <subcellularLocation>
        <location evidence="1">Cell membrane</location>
        <topology evidence="1">Multi-pass membrane protein</topology>
    </subcellularLocation>
</comment>
<comment type="similarity">
    <text evidence="7 10">Belongs to the fluoride channel Fluc/FEX (TC 1.A.43) family.</text>
</comment>
<evidence type="ECO:0000256" key="8">
    <source>
        <dbReference type="ARBA" id="ARBA00035585"/>
    </source>
</evidence>
<evidence type="ECO:0000313" key="11">
    <source>
        <dbReference type="EMBL" id="GAA2090591.1"/>
    </source>
</evidence>
<keyword evidence="2 10" id="KW-1003">Cell membrane</keyword>
<keyword evidence="12" id="KW-1185">Reference proteome</keyword>
<evidence type="ECO:0000256" key="7">
    <source>
        <dbReference type="ARBA" id="ARBA00035120"/>
    </source>
</evidence>
<evidence type="ECO:0000256" key="6">
    <source>
        <dbReference type="ARBA" id="ARBA00023303"/>
    </source>
</evidence>
<name>A0ABN2WFG0_9MICO</name>
<reference evidence="11 12" key="1">
    <citation type="journal article" date="2019" name="Int. J. Syst. Evol. Microbiol.">
        <title>The Global Catalogue of Microorganisms (GCM) 10K type strain sequencing project: providing services to taxonomists for standard genome sequencing and annotation.</title>
        <authorList>
            <consortium name="The Broad Institute Genomics Platform"/>
            <consortium name="The Broad Institute Genome Sequencing Center for Infectious Disease"/>
            <person name="Wu L."/>
            <person name="Ma J."/>
        </authorList>
    </citation>
    <scope>NUCLEOTIDE SEQUENCE [LARGE SCALE GENOMIC DNA]</scope>
    <source>
        <strain evidence="11 12">JCM 15900</strain>
    </source>
</reference>
<evidence type="ECO:0000256" key="9">
    <source>
        <dbReference type="ARBA" id="ARBA00049940"/>
    </source>
</evidence>
<keyword evidence="6" id="KW-0813">Transport</keyword>
<comment type="caution">
    <text evidence="11">The sequence shown here is derived from an EMBL/GenBank/DDBJ whole genome shotgun (WGS) entry which is preliminary data.</text>
</comment>
<evidence type="ECO:0000256" key="1">
    <source>
        <dbReference type="ARBA" id="ARBA00004651"/>
    </source>
</evidence>
<sequence>MENPPRRWAQVTAVAVGGALGTLARAALAATGHGLLPIMVANIAGTLVLAVLTSALLTGGGHGRRLLALAAGTGMCGALTTYSGLVLEVLRLTAPASAAQLLVPLLLLSACLLAGLLTAVAGWALGSLLRDGRAQ</sequence>
<evidence type="ECO:0000256" key="5">
    <source>
        <dbReference type="ARBA" id="ARBA00023136"/>
    </source>
</evidence>
<evidence type="ECO:0000256" key="3">
    <source>
        <dbReference type="ARBA" id="ARBA00022692"/>
    </source>
</evidence>
<comment type="catalytic activity">
    <reaction evidence="8">
        <text>fluoride(in) = fluoride(out)</text>
        <dbReference type="Rhea" id="RHEA:76159"/>
        <dbReference type="ChEBI" id="CHEBI:17051"/>
    </reaction>
    <physiologicalReaction direction="left-to-right" evidence="8">
        <dbReference type="Rhea" id="RHEA:76160"/>
    </physiologicalReaction>
</comment>
<keyword evidence="6" id="KW-0406">Ion transport</keyword>
<feature type="transmembrane region" description="Helical" evidence="10">
    <location>
        <begin position="105"/>
        <end position="129"/>
    </location>
</feature>
<keyword evidence="5 10" id="KW-0472">Membrane</keyword>
<evidence type="ECO:0000256" key="10">
    <source>
        <dbReference type="RuleBase" id="RU004340"/>
    </source>
</evidence>